<dbReference type="PROSITE" id="PS50075">
    <property type="entry name" value="CARRIER"/>
    <property type="match status" value="2"/>
</dbReference>
<dbReference type="GO" id="GO:0003824">
    <property type="term" value="F:catalytic activity"/>
    <property type="evidence" value="ECO:0007669"/>
    <property type="project" value="InterPro"/>
</dbReference>
<dbReference type="PANTHER" id="PTHR45527:SF1">
    <property type="entry name" value="FATTY ACID SYNTHASE"/>
    <property type="match status" value="1"/>
</dbReference>
<accession>A0A841KGY8</accession>
<comment type="cofactor">
    <cofactor evidence="1">
        <name>pantetheine 4'-phosphate</name>
        <dbReference type="ChEBI" id="CHEBI:47942"/>
    </cofactor>
</comment>
<dbReference type="CDD" id="cd12117">
    <property type="entry name" value="A_NRPS_Srf_like"/>
    <property type="match status" value="1"/>
</dbReference>
<dbReference type="PROSITE" id="PS00455">
    <property type="entry name" value="AMP_BINDING"/>
    <property type="match status" value="1"/>
</dbReference>
<dbReference type="InterPro" id="IPR025110">
    <property type="entry name" value="AMP-bd_C"/>
</dbReference>
<dbReference type="InterPro" id="IPR020845">
    <property type="entry name" value="AMP-binding_CS"/>
</dbReference>
<dbReference type="Gene3D" id="3.40.50.980">
    <property type="match status" value="4"/>
</dbReference>
<dbReference type="SMART" id="SM00823">
    <property type="entry name" value="PKS_PP"/>
    <property type="match status" value="2"/>
</dbReference>
<dbReference type="Pfam" id="PF00668">
    <property type="entry name" value="Condensation"/>
    <property type="match status" value="2"/>
</dbReference>
<dbReference type="SUPFAM" id="SSF56801">
    <property type="entry name" value="Acetyl-CoA synthetase-like"/>
    <property type="match status" value="2"/>
</dbReference>
<reference evidence="6 7" key="1">
    <citation type="submission" date="2020-08" db="EMBL/GenBank/DDBJ databases">
        <title>Genomic Encyclopedia of Type Strains, Phase IV (KMG-IV): sequencing the most valuable type-strain genomes for metagenomic binning, comparative biology and taxonomic classification.</title>
        <authorList>
            <person name="Goeker M."/>
        </authorList>
    </citation>
    <scope>NUCLEOTIDE SEQUENCE [LARGE SCALE GENOMIC DNA]</scope>
    <source>
        <strain evidence="6 7">DSM 107085</strain>
    </source>
</reference>
<dbReference type="EMBL" id="JACHET010000001">
    <property type="protein sequence ID" value="MBB6184250.1"/>
    <property type="molecule type" value="Genomic_DNA"/>
</dbReference>
<dbReference type="InterPro" id="IPR036736">
    <property type="entry name" value="ACP-like_sf"/>
</dbReference>
<dbReference type="Pfam" id="PF00975">
    <property type="entry name" value="Thioesterase"/>
    <property type="match status" value="1"/>
</dbReference>
<dbReference type="PANTHER" id="PTHR45527">
    <property type="entry name" value="NONRIBOSOMAL PEPTIDE SYNTHETASE"/>
    <property type="match status" value="1"/>
</dbReference>
<dbReference type="InterPro" id="IPR020806">
    <property type="entry name" value="PKS_PP-bd"/>
</dbReference>
<dbReference type="InterPro" id="IPR006162">
    <property type="entry name" value="Ppantetheine_attach_site"/>
</dbReference>
<name>A0A841KGY8_9GAMM</name>
<dbReference type="Gene3D" id="3.30.559.30">
    <property type="entry name" value="Nonribosomal peptide synthetase, condensation domain"/>
    <property type="match status" value="2"/>
</dbReference>
<feature type="domain" description="Carrier" evidence="5">
    <location>
        <begin position="2013"/>
        <end position="2088"/>
    </location>
</feature>
<comment type="similarity">
    <text evidence="2">Belongs to the ATP-dependent AMP-binding enzyme family.</text>
</comment>
<organism evidence="6 7">
    <name type="scientific">Oleiagrimonas soli</name>
    <dbReference type="NCBI Taxonomy" id="1543381"/>
    <lineage>
        <taxon>Bacteria</taxon>
        <taxon>Pseudomonadati</taxon>
        <taxon>Pseudomonadota</taxon>
        <taxon>Gammaproteobacteria</taxon>
        <taxon>Lysobacterales</taxon>
        <taxon>Rhodanobacteraceae</taxon>
        <taxon>Oleiagrimonas</taxon>
    </lineage>
</organism>
<dbReference type="InterPro" id="IPR023213">
    <property type="entry name" value="CAT-like_dom_sf"/>
</dbReference>
<dbReference type="FunFam" id="2.30.38.10:FF:000001">
    <property type="entry name" value="Non-ribosomal peptide synthetase PvdI"/>
    <property type="match status" value="2"/>
</dbReference>
<dbReference type="Gene3D" id="3.30.300.30">
    <property type="match status" value="2"/>
</dbReference>
<dbReference type="GO" id="GO:0005737">
    <property type="term" value="C:cytoplasm"/>
    <property type="evidence" value="ECO:0007669"/>
    <property type="project" value="TreeGrafter"/>
</dbReference>
<evidence type="ECO:0000259" key="5">
    <source>
        <dbReference type="PROSITE" id="PS50075"/>
    </source>
</evidence>
<dbReference type="InterPro" id="IPR045851">
    <property type="entry name" value="AMP-bd_C_sf"/>
</dbReference>
<dbReference type="Gene3D" id="3.30.559.10">
    <property type="entry name" value="Chloramphenicol acetyltransferase-like domain"/>
    <property type="match status" value="2"/>
</dbReference>
<dbReference type="GO" id="GO:0044550">
    <property type="term" value="P:secondary metabolite biosynthetic process"/>
    <property type="evidence" value="ECO:0007669"/>
    <property type="project" value="UniProtKB-ARBA"/>
</dbReference>
<dbReference type="SMART" id="SM00824">
    <property type="entry name" value="PKS_TE"/>
    <property type="match status" value="1"/>
</dbReference>
<dbReference type="FunFam" id="1.10.1200.10:FF:000005">
    <property type="entry name" value="Nonribosomal peptide synthetase 1"/>
    <property type="match status" value="2"/>
</dbReference>
<dbReference type="Pfam" id="PF00550">
    <property type="entry name" value="PP-binding"/>
    <property type="match status" value="2"/>
</dbReference>
<keyword evidence="3" id="KW-0596">Phosphopantetheine</keyword>
<dbReference type="NCBIfam" id="NF003417">
    <property type="entry name" value="PRK04813.1"/>
    <property type="match status" value="2"/>
</dbReference>
<dbReference type="Pfam" id="PF13193">
    <property type="entry name" value="AMP-binding_C"/>
    <property type="match status" value="2"/>
</dbReference>
<dbReference type="InterPro" id="IPR010071">
    <property type="entry name" value="AA_adenyl_dom"/>
</dbReference>
<dbReference type="InterPro" id="IPR029058">
    <property type="entry name" value="AB_hydrolase_fold"/>
</dbReference>
<dbReference type="FunFam" id="3.40.50.980:FF:000001">
    <property type="entry name" value="Non-ribosomal peptide synthetase"/>
    <property type="match status" value="2"/>
</dbReference>
<gene>
    <name evidence="6" type="ORF">HNQ86_001595</name>
</gene>
<dbReference type="PROSITE" id="PS00012">
    <property type="entry name" value="PHOSPHOPANTETHEINE"/>
    <property type="match status" value="1"/>
</dbReference>
<dbReference type="Gene3D" id="3.40.50.1820">
    <property type="entry name" value="alpha/beta hydrolase"/>
    <property type="match status" value="2"/>
</dbReference>
<dbReference type="SUPFAM" id="SSF47336">
    <property type="entry name" value="ACP-like"/>
    <property type="match status" value="2"/>
</dbReference>
<evidence type="ECO:0000256" key="2">
    <source>
        <dbReference type="ARBA" id="ARBA00006432"/>
    </source>
</evidence>
<protein>
    <submittedName>
        <fullName evidence="6">Amino acid adenylation domain-containing protein</fullName>
    </submittedName>
</protein>
<comment type="caution">
    <text evidence="6">The sequence shown here is derived from an EMBL/GenBank/DDBJ whole genome shotgun (WGS) entry which is preliminary data.</text>
</comment>
<dbReference type="Pfam" id="PF00501">
    <property type="entry name" value="AMP-binding"/>
    <property type="match status" value="2"/>
</dbReference>
<dbReference type="RefSeq" id="WP_052394627.1">
    <property type="nucleotide sequence ID" value="NZ_JACHET010000001.1"/>
</dbReference>
<dbReference type="InterPro" id="IPR000873">
    <property type="entry name" value="AMP-dep_synth/lig_dom"/>
</dbReference>
<dbReference type="FunFam" id="3.30.300.30:FF:000010">
    <property type="entry name" value="Enterobactin synthetase component F"/>
    <property type="match status" value="2"/>
</dbReference>
<dbReference type="CDD" id="cd19540">
    <property type="entry name" value="LCL_NRPS-like"/>
    <property type="match status" value="1"/>
</dbReference>
<evidence type="ECO:0000256" key="3">
    <source>
        <dbReference type="ARBA" id="ARBA00022450"/>
    </source>
</evidence>
<dbReference type="Proteomes" id="UP000560000">
    <property type="component" value="Unassembled WGS sequence"/>
</dbReference>
<keyword evidence="4" id="KW-0597">Phosphoprotein</keyword>
<evidence type="ECO:0000256" key="4">
    <source>
        <dbReference type="ARBA" id="ARBA00022553"/>
    </source>
</evidence>
<proteinExistence type="inferred from homology"/>
<dbReference type="SUPFAM" id="SSF53474">
    <property type="entry name" value="alpha/beta-Hydrolases"/>
    <property type="match status" value="1"/>
</dbReference>
<dbReference type="GO" id="GO:0043041">
    <property type="term" value="P:amino acid activation for nonribosomal peptide biosynthetic process"/>
    <property type="evidence" value="ECO:0007669"/>
    <property type="project" value="TreeGrafter"/>
</dbReference>
<dbReference type="OrthoDB" id="9030879at2"/>
<dbReference type="InterPro" id="IPR020802">
    <property type="entry name" value="TesA-like"/>
</dbReference>
<evidence type="ECO:0000313" key="6">
    <source>
        <dbReference type="EMBL" id="MBB6184250.1"/>
    </source>
</evidence>
<dbReference type="InterPro" id="IPR001242">
    <property type="entry name" value="Condensation_dom"/>
</dbReference>
<evidence type="ECO:0000313" key="7">
    <source>
        <dbReference type="Proteomes" id="UP000560000"/>
    </source>
</evidence>
<dbReference type="CDD" id="cd17652">
    <property type="entry name" value="A_NRPS_CmdD_like"/>
    <property type="match status" value="1"/>
</dbReference>
<dbReference type="Gene3D" id="2.30.38.10">
    <property type="entry name" value="Luciferase, Domain 3"/>
    <property type="match status" value="2"/>
</dbReference>
<evidence type="ECO:0000256" key="1">
    <source>
        <dbReference type="ARBA" id="ARBA00001957"/>
    </source>
</evidence>
<dbReference type="FunFam" id="3.40.50.12780:FF:000012">
    <property type="entry name" value="Non-ribosomal peptide synthetase"/>
    <property type="match status" value="2"/>
</dbReference>
<dbReference type="InterPro" id="IPR001031">
    <property type="entry name" value="Thioesterase"/>
</dbReference>
<feature type="domain" description="Carrier" evidence="5">
    <location>
        <begin position="963"/>
        <end position="1037"/>
    </location>
</feature>
<dbReference type="InterPro" id="IPR009081">
    <property type="entry name" value="PP-bd_ACP"/>
</dbReference>
<dbReference type="NCBIfam" id="TIGR01733">
    <property type="entry name" value="AA-adenyl-dom"/>
    <property type="match status" value="2"/>
</dbReference>
<dbReference type="SUPFAM" id="SSF52777">
    <property type="entry name" value="CoA-dependent acyltransferases"/>
    <property type="match status" value="4"/>
</dbReference>
<sequence>MTLALSYAQQRLWFLHQLLGANAVFNIPVLARIQGPLDTNALGAALNDVVARHESLRTLFAHGEGTGEQKILENAEGRLVFDRVDVDETALETETRKRATHAFDLSGELPIRATLFRLGEERHALLLVMHHIASDGASLAPLFRDIGQAYAAHLHGKAPDWTALPVQYADYALWQREYLEGEEDSNSTAAQEAAFWRETLADLPDQLNLPYDRSHPATPSYRGALTRFVLDEQTEQRLIALARGAQSSLYMTLHAALAALLTRYGAGEDLPIGTSVSSRNDDALHDQIGFFVNLLVLRTDTSGNPTYRQLLQRARDTDLAAFSHQELPFERVVDIVKPARSAARHPLFQVALILDNHPADFALSGTVARWQHVPTDTAKYDLAFSFVRDEASARLACELEYACDVFDAATAARIATHFERLLRTAAAQPDLPIAEIALLDEDERHDVLQARNDTARPQTQGTLPDLFAAQVNAAPDTVAAIAGERQWSYRELDTRANRLAHHLLALGVGPDTLVGLCVERSFDLLVGTLGILKAGAAYLPLDPEHPPERLTHMLNEAMTPVLVTTSAQLDRLPSHWCSLVVLDEQSDEIASHPEHAPEIALQPDHLAYAMYTSGSTGTPKGIAITHRNVIELARDSRWQNDRQQRVLMHSPQVFDASTYEIWVPLLNGRQIVIAPPGKTDTAVLSRVIREQNVTAVFLTTALFRILADEPECLGAVHTVWSGGEAASLEAFRNVLEHCPNTEVVHVYGPTETTTFVTSHSMRPPCSIGTSVPIGTPMDNTQAYVLDATLQPVPIGIPGELYIAGSGLARAYLQRPALTAERFIANPFGPPGSRMYRTGDLVRWRQDGALDFVGRADQQVKIRGFRIELGEIENALLAVHGVRNAAVMAREDQPGRKQLVGYVVSEPGVEQDSRTLRVALAARLPEYMLPSAIVFLDVLPLTINGKLDTRALPTPDFVSVSQRDPRTPKETSLASLFAEILGLQRVGIDDSFFDLGGDSIRAIQLKARAQKLGLHFELAQLFEHQNVASLAEVADHDDQDTVPGIEPFELIASTDRENLPDDVEDAYPLSQLQTGMLFHSGFENSTTLYHVVFRATMNLPFEESVLREVLDQLSSRHEVLRTGYDLDRYSEPLQLVYKQATIPLHVHDLRDVPASRQDDTYGQWCKQEARTPFDYGTPPVLRVFIHRLSDTRFHLSLSFNHALMDGWSDASLLTELFQHYGAKLDGDSFASPTLNVKYRDYIAQERAALNKAEDRDFWKTFLQGYEPRDFMHTPPAESTPNGALKASAHARIDPATATGLQKLARQAKVPLKSIFLAVHMAALRSFAGTMDVATALVTNGRPEIAGGDRMIGLFLNSVPFRMRVDGCSWLELIERVKNTEQAMFPHRRYPLPAIMRDAGWRQPLPVVFNYTHFHIYQELGGLCDELTVQGVAGDDSFGLTVNVQLDGEHMACWLTGRRSIYDQATLERYANVYRRMLRAVADNPDQAVNRIDLLSDTERQQLQAWNASDRALDVKHFAGMFEQHAMATPEREAIAHAHTSLSYGQLNARANQLAHRLIADGIGAEHRVAIALSRSPEQIIATLAVLKSGAAYVPMDPGYPAERLAYMLTDAKPAILLSSNEDSASLPDLAPKLLLDTFPFEERDPGNPTDDDRLQPLHVQQPAYLIYTSGSTGRPKGVVVTHAGLSGLVHAMTERFALDANARVLQFASCSFDAATLESLMAIAHGGCLVIPPQGPLAGEELAETLQQQRITHSLIPPAVLATIEQPPKGFPATLIVGGEACPPALVKRWADDRRMFNAYGPTETTICASFSQRLQGVGLPPPIGEPLPNMQLHVLDETLQPVPPGVVGELYIAGDGLARGYLGRSALTAERFVANPFSVPGSRMYRSGDLACWREDGQLEFAGRSDRQVKIRGFRIEPGEIEAELLRMPEVQQAVVLDLENRSGHRQLVAYVVPSTGSLCEPEALRYELATRLPDYMLPAAILILSTLPMTANGKLDQKALPAPSFQTMHQRIARTPQEETLAALFSEVLELDSVGIDDNFFAAGGDSLRAVRLTSRIAATFGVRLPIRQLYEAPTVAGLTNLIDRSPDAHARQTLLPLRVTGSLPPLFCLPPAGNLPWCYAGLIAHIETDCPIYGLGVPNADDFEQITSWQLEQIRRIQPHGPYRLLGWSLGGLFAHAIATRLQESGEDVSLLALIDAYPNAHELQALPDTGAEDSALLQRLLSRLGVDPMSMHEESSPVLLERLQAQEKLSSQEADAVGEMLSALERGGALASTFRPKSFKGSALFFRASIATTTPVPSVDAWTPYIDGHIEVHDIDADHYGMLDREVRAPIGRLVSRVLNNDMDRCGDVAAAMEKS</sequence>
<dbReference type="GO" id="GO:0031177">
    <property type="term" value="F:phosphopantetheine binding"/>
    <property type="evidence" value="ECO:0007669"/>
    <property type="project" value="InterPro"/>
</dbReference>